<name>K3VQP9_FUSPC</name>
<dbReference type="AlphaFoldDB" id="K3VQP9"/>
<sequence length="88" mass="10319">MRMQHVVLINNCKETLHEFAILKDVLKDGVIIFKTIVTITIHENNSNYAPSREVFAFDVNRKNRRSFVGDIESVDHHCDYRNIICTDR</sequence>
<dbReference type="EMBL" id="AFNW01000059">
    <property type="protein sequence ID" value="EKJ77354.1"/>
    <property type="molecule type" value="Genomic_DNA"/>
</dbReference>
<reference evidence="1 2" key="1">
    <citation type="journal article" date="2012" name="PLoS Pathog.">
        <title>Comparative pathogenomics reveals horizontally acquired novel virulence genes in fungi infecting cereal hosts.</title>
        <authorList>
            <person name="Gardiner D.M."/>
            <person name="McDonald M.C."/>
            <person name="Covarelli L."/>
            <person name="Solomon P.S."/>
            <person name="Rusu A.G."/>
            <person name="Marshall M."/>
            <person name="Kazan K."/>
            <person name="Chakraborty S."/>
            <person name="McDonald B.A."/>
            <person name="Manners J.M."/>
        </authorList>
    </citation>
    <scope>NUCLEOTIDE SEQUENCE [LARGE SCALE GENOMIC DNA]</scope>
    <source>
        <strain evidence="1 2">CS3096</strain>
    </source>
</reference>
<proteinExistence type="predicted"/>
<protein>
    <submittedName>
        <fullName evidence="1">Uncharacterized protein</fullName>
    </submittedName>
</protein>
<dbReference type="KEGG" id="fpu:FPSE_02432"/>
<keyword evidence="2" id="KW-1185">Reference proteome</keyword>
<gene>
    <name evidence="1" type="ORF">FPSE_02432</name>
</gene>
<evidence type="ECO:0000313" key="2">
    <source>
        <dbReference type="Proteomes" id="UP000007978"/>
    </source>
</evidence>
<dbReference type="Proteomes" id="UP000007978">
    <property type="component" value="Chromosome 3"/>
</dbReference>
<comment type="caution">
    <text evidence="1">The sequence shown here is derived from an EMBL/GenBank/DDBJ whole genome shotgun (WGS) entry which is preliminary data.</text>
</comment>
<organism evidence="1 2">
    <name type="scientific">Fusarium pseudograminearum (strain CS3096)</name>
    <name type="common">Wheat and barley crown-rot fungus</name>
    <dbReference type="NCBI Taxonomy" id="1028729"/>
    <lineage>
        <taxon>Eukaryota</taxon>
        <taxon>Fungi</taxon>
        <taxon>Dikarya</taxon>
        <taxon>Ascomycota</taxon>
        <taxon>Pezizomycotina</taxon>
        <taxon>Sordariomycetes</taxon>
        <taxon>Hypocreomycetidae</taxon>
        <taxon>Hypocreales</taxon>
        <taxon>Nectriaceae</taxon>
        <taxon>Fusarium</taxon>
    </lineage>
</organism>
<dbReference type="RefSeq" id="XP_009253826.1">
    <property type="nucleotide sequence ID" value="XM_009255551.1"/>
</dbReference>
<dbReference type="GeneID" id="20361051"/>
<accession>K3VQP9</accession>
<evidence type="ECO:0000313" key="1">
    <source>
        <dbReference type="EMBL" id="EKJ77354.1"/>
    </source>
</evidence>
<dbReference type="HOGENOM" id="CLU_2469192_0_0_1"/>